<keyword evidence="3" id="KW-1185">Reference proteome</keyword>
<dbReference type="AlphaFoldDB" id="A0A8S1AZM4"/>
<comment type="caution">
    <text evidence="2">The sequence shown here is derived from an EMBL/GenBank/DDBJ whole genome shotgun (WGS) entry which is preliminary data.</text>
</comment>
<accession>A0A8S1AZM4</accession>
<dbReference type="OrthoDB" id="8195376at2759"/>
<gene>
    <name evidence="2" type="ORF">APLA_LOCUS14907</name>
</gene>
<name>A0A8S1AZM4_ARCPL</name>
<dbReference type="EMBL" id="CADEBC010000574">
    <property type="protein sequence ID" value="CAB3255399.1"/>
    <property type="molecule type" value="Genomic_DNA"/>
</dbReference>
<evidence type="ECO:0000256" key="1">
    <source>
        <dbReference type="SAM" id="MobiDB-lite"/>
    </source>
</evidence>
<feature type="region of interest" description="Disordered" evidence="1">
    <location>
        <begin position="39"/>
        <end position="77"/>
    </location>
</feature>
<organism evidence="2 3">
    <name type="scientific">Arctia plantaginis</name>
    <name type="common">Wood tiger moth</name>
    <name type="synonym">Phalaena plantaginis</name>
    <dbReference type="NCBI Taxonomy" id="874455"/>
    <lineage>
        <taxon>Eukaryota</taxon>
        <taxon>Metazoa</taxon>
        <taxon>Ecdysozoa</taxon>
        <taxon>Arthropoda</taxon>
        <taxon>Hexapoda</taxon>
        <taxon>Insecta</taxon>
        <taxon>Pterygota</taxon>
        <taxon>Neoptera</taxon>
        <taxon>Endopterygota</taxon>
        <taxon>Lepidoptera</taxon>
        <taxon>Glossata</taxon>
        <taxon>Ditrysia</taxon>
        <taxon>Noctuoidea</taxon>
        <taxon>Erebidae</taxon>
        <taxon>Arctiinae</taxon>
        <taxon>Arctia</taxon>
    </lineage>
</organism>
<dbReference type="Proteomes" id="UP000494106">
    <property type="component" value="Unassembled WGS sequence"/>
</dbReference>
<evidence type="ECO:0000313" key="2">
    <source>
        <dbReference type="EMBL" id="CAB3255399.1"/>
    </source>
</evidence>
<proteinExistence type="predicted"/>
<evidence type="ECO:0000313" key="3">
    <source>
        <dbReference type="Proteomes" id="UP000494106"/>
    </source>
</evidence>
<sequence length="77" mass="9014">MSVRDSYRNQNLTYERMRELARAIIVAQQDAEKIVKESTSKNIMHLRRRSRSRGDSGQRALVPPNPAKVKRKEISQY</sequence>
<protein>
    <submittedName>
        <fullName evidence="2">Uncharacterized protein</fullName>
    </submittedName>
</protein>
<reference evidence="2 3" key="1">
    <citation type="submission" date="2020-04" db="EMBL/GenBank/DDBJ databases">
        <authorList>
            <person name="Wallbank WR R."/>
            <person name="Pardo Diaz C."/>
            <person name="Kozak K."/>
            <person name="Martin S."/>
            <person name="Jiggins C."/>
            <person name="Moest M."/>
            <person name="Warren A I."/>
            <person name="Byers J.R.P. K."/>
            <person name="Montejo-Kovacevich G."/>
            <person name="Yen C E."/>
        </authorList>
    </citation>
    <scope>NUCLEOTIDE SEQUENCE [LARGE SCALE GENOMIC DNA]</scope>
</reference>